<feature type="transmembrane region" description="Helical" evidence="6">
    <location>
        <begin position="24"/>
        <end position="43"/>
    </location>
</feature>
<gene>
    <name evidence="8" type="ORF">COO09_23650</name>
</gene>
<feature type="transmembrane region" description="Helical" evidence="6">
    <location>
        <begin position="63"/>
        <end position="84"/>
    </location>
</feature>
<comment type="caution">
    <text evidence="8">The sequence shown here is derived from an EMBL/GenBank/DDBJ whole genome shotgun (WGS) entry which is preliminary data.</text>
</comment>
<evidence type="ECO:0000256" key="3">
    <source>
        <dbReference type="ARBA" id="ARBA00022692"/>
    </source>
</evidence>
<feature type="transmembrane region" description="Helical" evidence="6">
    <location>
        <begin position="91"/>
        <end position="110"/>
    </location>
</feature>
<feature type="transmembrane region" description="Helical" evidence="6">
    <location>
        <begin position="333"/>
        <end position="357"/>
    </location>
</feature>
<dbReference type="SUPFAM" id="SSF103473">
    <property type="entry name" value="MFS general substrate transporter"/>
    <property type="match status" value="1"/>
</dbReference>
<feature type="transmembrane region" description="Helical" evidence="6">
    <location>
        <begin position="178"/>
        <end position="200"/>
    </location>
</feature>
<proteinExistence type="predicted"/>
<dbReference type="PANTHER" id="PTHR23505:SF79">
    <property type="entry name" value="PROTEIN SPINSTER"/>
    <property type="match status" value="1"/>
</dbReference>
<keyword evidence="9" id="KW-1185">Reference proteome</keyword>
<name>A0A2A4FQ20_9SPHN</name>
<dbReference type="GO" id="GO:0016020">
    <property type="term" value="C:membrane"/>
    <property type="evidence" value="ECO:0007669"/>
    <property type="project" value="UniProtKB-SubCell"/>
</dbReference>
<feature type="transmembrane region" description="Helical" evidence="6">
    <location>
        <begin position="116"/>
        <end position="138"/>
    </location>
</feature>
<sequence length="442" mass="46847">MHGKDVVDRPADAAYQWTGMRRHLTLALLCLTALFNIFDRQIMTILLEPIKIEFGASDTEMGLLAGSIFALFYAAASIPLGRLADRHSRRVLIAACLAAWSLMSAFGGVARTFVQLALTRVGVAIGEAGSTPASYAIIADLYPLRHRAKALSFYAAASSIGAGAAVMLGGWLVENFGWRTTLVAVGLPGLVLAALLLWLLKDPPRGLSDPLQAARPDAGHSMLSALRHFWTLRSYRWVLLAPAFCQVTLYGTLIWGPTFMLRVHGLSPSEVGLLFGGVTTIALVLGQLSGGMLADWMGSRDIRGYMRFSAAMAGIGIPAGLLFLFAANTGLAMVGFGLLSLAMAPITMCATVMAQSLVPPRMRATSSTALLLTATTFGVGFAPLFVGLSNDFLQPMLGGEAIRYSLAIVVGFLALSSISALIAAKWVCADYDRLQGETSAAG</sequence>
<organism evidence="8 9">
    <name type="scientific">Rhizorhabdus dicambivorans</name>
    <dbReference type="NCBI Taxonomy" id="1850238"/>
    <lineage>
        <taxon>Bacteria</taxon>
        <taxon>Pseudomonadati</taxon>
        <taxon>Pseudomonadota</taxon>
        <taxon>Alphaproteobacteria</taxon>
        <taxon>Sphingomonadales</taxon>
        <taxon>Sphingomonadaceae</taxon>
        <taxon>Rhizorhabdus</taxon>
    </lineage>
</organism>
<dbReference type="InterPro" id="IPR044770">
    <property type="entry name" value="MFS_spinster-like"/>
</dbReference>
<feature type="transmembrane region" description="Helical" evidence="6">
    <location>
        <begin position="150"/>
        <end position="172"/>
    </location>
</feature>
<dbReference type="Gene3D" id="1.20.1250.20">
    <property type="entry name" value="MFS general substrate transporter like domains"/>
    <property type="match status" value="1"/>
</dbReference>
<dbReference type="Pfam" id="PF07690">
    <property type="entry name" value="MFS_1"/>
    <property type="match status" value="1"/>
</dbReference>
<dbReference type="GO" id="GO:0022857">
    <property type="term" value="F:transmembrane transporter activity"/>
    <property type="evidence" value="ECO:0007669"/>
    <property type="project" value="InterPro"/>
</dbReference>
<dbReference type="AlphaFoldDB" id="A0A2A4FQ20"/>
<dbReference type="CDD" id="cd17328">
    <property type="entry name" value="MFS_spinster_like"/>
    <property type="match status" value="1"/>
</dbReference>
<feature type="transmembrane region" description="Helical" evidence="6">
    <location>
        <begin position="305"/>
        <end position="327"/>
    </location>
</feature>
<dbReference type="PANTHER" id="PTHR23505">
    <property type="entry name" value="SPINSTER"/>
    <property type="match status" value="1"/>
</dbReference>
<comment type="subcellular location">
    <subcellularLocation>
        <location evidence="1">Membrane</location>
        <topology evidence="1">Multi-pass membrane protein</topology>
    </subcellularLocation>
</comment>
<keyword evidence="3 6" id="KW-0812">Transmembrane</keyword>
<dbReference type="KEGG" id="rdi:CMV14_09820"/>
<evidence type="ECO:0000256" key="2">
    <source>
        <dbReference type="ARBA" id="ARBA00022448"/>
    </source>
</evidence>
<reference evidence="8 9" key="1">
    <citation type="submission" date="2017-09" db="EMBL/GenBank/DDBJ databases">
        <title>The Catabolism of 3,6-Dichlorosalicylic acid is Initiated by the Cytochrome P450 Monooxygenase DsmABC in Rhizorhabdus dicambivorans Ndbn-20.</title>
        <authorList>
            <person name="Na L."/>
        </authorList>
    </citation>
    <scope>NUCLEOTIDE SEQUENCE [LARGE SCALE GENOMIC DNA]</scope>
    <source>
        <strain evidence="8 9">Ndbn-20m</strain>
    </source>
</reference>
<accession>A0A2A4FQ20</accession>
<dbReference type="InterPro" id="IPR011701">
    <property type="entry name" value="MFS"/>
</dbReference>
<feature type="transmembrane region" description="Helical" evidence="6">
    <location>
        <begin position="369"/>
        <end position="389"/>
    </location>
</feature>
<evidence type="ECO:0000256" key="1">
    <source>
        <dbReference type="ARBA" id="ARBA00004141"/>
    </source>
</evidence>
<dbReference type="EMBL" id="NWUF01000045">
    <property type="protein sequence ID" value="PCE39802.1"/>
    <property type="molecule type" value="Genomic_DNA"/>
</dbReference>
<dbReference type="Proteomes" id="UP000218934">
    <property type="component" value="Unassembled WGS sequence"/>
</dbReference>
<feature type="transmembrane region" description="Helical" evidence="6">
    <location>
        <begin position="237"/>
        <end position="259"/>
    </location>
</feature>
<keyword evidence="4 6" id="KW-1133">Transmembrane helix</keyword>
<feature type="transmembrane region" description="Helical" evidence="6">
    <location>
        <begin position="271"/>
        <end position="293"/>
    </location>
</feature>
<evidence type="ECO:0000256" key="6">
    <source>
        <dbReference type="SAM" id="Phobius"/>
    </source>
</evidence>
<feature type="transmembrane region" description="Helical" evidence="6">
    <location>
        <begin position="401"/>
        <end position="424"/>
    </location>
</feature>
<dbReference type="OrthoDB" id="7442224at2"/>
<dbReference type="InterPro" id="IPR020846">
    <property type="entry name" value="MFS_dom"/>
</dbReference>
<evidence type="ECO:0000313" key="8">
    <source>
        <dbReference type="EMBL" id="PCE39802.1"/>
    </source>
</evidence>
<dbReference type="InterPro" id="IPR036259">
    <property type="entry name" value="MFS_trans_sf"/>
</dbReference>
<evidence type="ECO:0000313" key="9">
    <source>
        <dbReference type="Proteomes" id="UP000218934"/>
    </source>
</evidence>
<evidence type="ECO:0000256" key="4">
    <source>
        <dbReference type="ARBA" id="ARBA00022989"/>
    </source>
</evidence>
<protein>
    <submittedName>
        <fullName evidence="8">MFS transporter</fullName>
    </submittedName>
</protein>
<evidence type="ECO:0000256" key="5">
    <source>
        <dbReference type="ARBA" id="ARBA00023136"/>
    </source>
</evidence>
<feature type="domain" description="Major facilitator superfamily (MFS) profile" evidence="7">
    <location>
        <begin position="25"/>
        <end position="428"/>
    </location>
</feature>
<dbReference type="PROSITE" id="PS50850">
    <property type="entry name" value="MFS"/>
    <property type="match status" value="1"/>
</dbReference>
<evidence type="ECO:0000259" key="7">
    <source>
        <dbReference type="PROSITE" id="PS50850"/>
    </source>
</evidence>
<dbReference type="RefSeq" id="WP_066969813.1">
    <property type="nucleotide sequence ID" value="NZ_CP023449.1"/>
</dbReference>
<keyword evidence="5 6" id="KW-0472">Membrane</keyword>
<keyword evidence="2" id="KW-0813">Transport</keyword>